<dbReference type="InterPro" id="IPR008949">
    <property type="entry name" value="Isoprenoid_synthase_dom_sf"/>
</dbReference>
<dbReference type="SFLD" id="SFLDS00005">
    <property type="entry name" value="Isoprenoid_Synthase_Type_I"/>
    <property type="match status" value="1"/>
</dbReference>
<name>A0ABX0JLZ4_9PROT</name>
<dbReference type="InterPro" id="IPR033904">
    <property type="entry name" value="Trans_IPPS_HH"/>
</dbReference>
<dbReference type="InterPro" id="IPR044843">
    <property type="entry name" value="Trans_IPPS_bact-type"/>
</dbReference>
<dbReference type="PROSITE" id="PS01044">
    <property type="entry name" value="SQUALEN_PHYTOEN_SYN_1"/>
    <property type="match status" value="1"/>
</dbReference>
<evidence type="ECO:0000313" key="3">
    <source>
        <dbReference type="Proteomes" id="UP000635278"/>
    </source>
</evidence>
<gene>
    <name evidence="2" type="primary">hpnD</name>
    <name evidence="2" type="ORF">GOB93_07190</name>
</gene>
<reference evidence="2 3" key="1">
    <citation type="journal article" date="2020" name="Int. J. Syst. Evol. Microbiol.">
        <title>Novel acetic acid bacteria from cider fermentations: Acetobacter conturbans sp. nov. and Acetobacter fallax sp. nov.</title>
        <authorList>
            <person name="Sombolestani A.S."/>
            <person name="Cleenwerck I."/>
            <person name="Cnockaert M."/>
            <person name="Borremans W."/>
            <person name="Wieme A.D."/>
            <person name="De Vuyst L."/>
            <person name="Vandamme P."/>
        </authorList>
    </citation>
    <scope>NUCLEOTIDE SEQUENCE [LARGE SCALE GENOMIC DNA]</scope>
    <source>
        <strain evidence="2 3">LMG 30640</strain>
    </source>
</reference>
<dbReference type="InterPro" id="IPR017828">
    <property type="entry name" value="SQ_synth_HpnD-like"/>
</dbReference>
<dbReference type="PROSITE" id="PS01045">
    <property type="entry name" value="SQUALEN_PHYTOEN_SYN_2"/>
    <property type="match status" value="1"/>
</dbReference>
<dbReference type="Gene3D" id="1.10.600.10">
    <property type="entry name" value="Farnesyl Diphosphate Synthase"/>
    <property type="match status" value="1"/>
</dbReference>
<dbReference type="NCBIfam" id="TIGR03465">
    <property type="entry name" value="HpnD"/>
    <property type="match status" value="1"/>
</dbReference>
<keyword evidence="1 2" id="KW-0808">Transferase</keyword>
<keyword evidence="3" id="KW-1185">Reference proteome</keyword>
<dbReference type="PANTHER" id="PTHR31480">
    <property type="entry name" value="BIFUNCTIONAL LYCOPENE CYCLASE/PHYTOENE SYNTHASE"/>
    <property type="match status" value="1"/>
</dbReference>
<accession>A0ABX0JLZ4</accession>
<dbReference type="SFLD" id="SFLDG01018">
    <property type="entry name" value="Squalene/Phytoene_Synthase_Lik"/>
    <property type="match status" value="1"/>
</dbReference>
<dbReference type="EMBL" id="WOTB01000007">
    <property type="protein sequence ID" value="NHN84428.1"/>
    <property type="molecule type" value="Genomic_DNA"/>
</dbReference>
<dbReference type="EC" id="2.5.1.103" evidence="2"/>
<proteinExistence type="predicted"/>
<dbReference type="InterPro" id="IPR019845">
    <property type="entry name" value="Squalene/phytoene_synthase_CS"/>
</dbReference>
<organism evidence="2 3">
    <name type="scientific">Acetobacter musti</name>
    <dbReference type="NCBI Taxonomy" id="864732"/>
    <lineage>
        <taxon>Bacteria</taxon>
        <taxon>Pseudomonadati</taxon>
        <taxon>Pseudomonadota</taxon>
        <taxon>Alphaproteobacteria</taxon>
        <taxon>Acetobacterales</taxon>
        <taxon>Acetobacteraceae</taxon>
        <taxon>Acetobacter</taxon>
    </lineage>
</organism>
<dbReference type="Pfam" id="PF00494">
    <property type="entry name" value="SQS_PSY"/>
    <property type="match status" value="1"/>
</dbReference>
<dbReference type="CDD" id="cd00683">
    <property type="entry name" value="Trans_IPPS_HH"/>
    <property type="match status" value="1"/>
</dbReference>
<dbReference type="InterPro" id="IPR002060">
    <property type="entry name" value="Squ/phyt_synthse"/>
</dbReference>
<protein>
    <submittedName>
        <fullName evidence="2">Presqualene diphosphate synthase HpnD</fullName>
        <ecNumber evidence="2">2.5.1.103</ecNumber>
    </submittedName>
</protein>
<dbReference type="GO" id="GO:0016740">
    <property type="term" value="F:transferase activity"/>
    <property type="evidence" value="ECO:0007669"/>
    <property type="project" value="UniProtKB-KW"/>
</dbReference>
<evidence type="ECO:0000256" key="1">
    <source>
        <dbReference type="ARBA" id="ARBA00022679"/>
    </source>
</evidence>
<dbReference type="Proteomes" id="UP000635278">
    <property type="component" value="Unassembled WGS sequence"/>
</dbReference>
<sequence>MTDTNSTHDEPTPLGCDPADLARVEAIVRQSGTSFAAGMRILPPYRRYGMYAIYAFCRIVDDIADGDTPSALNGTEQMEERIARLQAWHERIARLYNDETCDALDRVLHAAIRFFALKQADFDAVIDGMTMDAGSPMVAPDEETLDLYCDRVASAVGRLSVHVFGDSSGHAERVAYHLGRALQLTNILRDVAVDARLGRLYLPRDLLARFDVPADPQRVLTAPGLAGVMRIIAARAHDHFRNAFAAMKKCDRKAMVPARMMGGSYLAILNALERRGWDHVLTPSPVSKLRKAVGVLQAFAA</sequence>
<dbReference type="RefSeq" id="WP_173582819.1">
    <property type="nucleotide sequence ID" value="NZ_WOTB01000007.1"/>
</dbReference>
<comment type="caution">
    <text evidence="2">The sequence shown here is derived from an EMBL/GenBank/DDBJ whole genome shotgun (WGS) entry which is preliminary data.</text>
</comment>
<dbReference type="SUPFAM" id="SSF48576">
    <property type="entry name" value="Terpenoid synthases"/>
    <property type="match status" value="1"/>
</dbReference>
<dbReference type="SFLD" id="SFLDG01212">
    <property type="entry name" value="Phytoene_synthase_like"/>
    <property type="match status" value="1"/>
</dbReference>
<evidence type="ECO:0000313" key="2">
    <source>
        <dbReference type="EMBL" id="NHN84428.1"/>
    </source>
</evidence>